<dbReference type="Proteomes" id="UP001549799">
    <property type="component" value="Unassembled WGS sequence"/>
</dbReference>
<sequence>MKLQISNFNKLRSVGLFLLITLWHLGSFGQIAMPAPSPTFEIKGPVGFSEVKVVYSRPSAKGRQVAGNLIPYDEVWRTGANASTKISFSEAVKLNGKPVPAGEYALYTIFTKENATIILSKNLSWWGALGYDPKDDKLRFQVPVKHPSSHYETFTISFSDFTTNSANLNLKWEHTKAMFSIESDVDAKVMIDIKTQLIDGKPENSVSYFYGASYYYETDRDPKMALQWIDKAIEGIAEEQYWVFHIKAKILAKMGNKKQAIDTAMKSMELARIGENMDYVRLNERLIQSLQ</sequence>
<dbReference type="InterPro" id="IPR021314">
    <property type="entry name" value="DUF2911"/>
</dbReference>
<accession>A0ABV2SVN2</accession>
<keyword evidence="2" id="KW-1185">Reference proteome</keyword>
<proteinExistence type="predicted"/>
<evidence type="ECO:0000313" key="1">
    <source>
        <dbReference type="EMBL" id="MET6991225.1"/>
    </source>
</evidence>
<gene>
    <name evidence="1" type="ORF">ABXZ36_11265</name>
</gene>
<comment type="caution">
    <text evidence="1">The sequence shown here is derived from an EMBL/GenBank/DDBJ whole genome shotgun (WGS) entry which is preliminary data.</text>
</comment>
<protein>
    <submittedName>
        <fullName evidence="1">DUF2911 domain-containing protein</fullName>
    </submittedName>
</protein>
<organism evidence="1 2">
    <name type="scientific">Sediminicola arcticus</name>
    <dbReference type="NCBI Taxonomy" id="1574308"/>
    <lineage>
        <taxon>Bacteria</taxon>
        <taxon>Pseudomonadati</taxon>
        <taxon>Bacteroidota</taxon>
        <taxon>Flavobacteriia</taxon>
        <taxon>Flavobacteriales</taxon>
        <taxon>Flavobacteriaceae</taxon>
        <taxon>Sediminicola</taxon>
    </lineage>
</organism>
<dbReference type="RefSeq" id="WP_354615697.1">
    <property type="nucleotide sequence ID" value="NZ_JBEXAE010000005.1"/>
</dbReference>
<dbReference type="Pfam" id="PF11138">
    <property type="entry name" value="DUF2911"/>
    <property type="match status" value="1"/>
</dbReference>
<reference evidence="1 2" key="1">
    <citation type="submission" date="2024-07" db="EMBL/GenBank/DDBJ databases">
        <title>The genome sequence of type strain Sediminicola arcticus GDMCC 1.2805.</title>
        <authorList>
            <person name="Liu Y."/>
        </authorList>
    </citation>
    <scope>NUCLEOTIDE SEQUENCE [LARGE SCALE GENOMIC DNA]</scope>
    <source>
        <strain evidence="1 2">GDMCC 1.2805</strain>
    </source>
</reference>
<dbReference type="EMBL" id="JBEXAE010000005">
    <property type="protein sequence ID" value="MET6991225.1"/>
    <property type="molecule type" value="Genomic_DNA"/>
</dbReference>
<dbReference type="SUPFAM" id="SSF81901">
    <property type="entry name" value="HCP-like"/>
    <property type="match status" value="1"/>
</dbReference>
<name>A0ABV2SVN2_9FLAO</name>
<evidence type="ECO:0000313" key="2">
    <source>
        <dbReference type="Proteomes" id="UP001549799"/>
    </source>
</evidence>